<dbReference type="AlphaFoldDB" id="A0A2T3ML07"/>
<evidence type="ECO:0000313" key="2">
    <source>
        <dbReference type="Proteomes" id="UP000241954"/>
    </source>
</evidence>
<dbReference type="RefSeq" id="WP_107237233.1">
    <property type="nucleotide sequence ID" value="NZ_PYLW01000008.1"/>
</dbReference>
<dbReference type="EMBL" id="PYLW01000008">
    <property type="protein sequence ID" value="PSV96986.1"/>
    <property type="molecule type" value="Genomic_DNA"/>
</dbReference>
<gene>
    <name evidence="1" type="ORF">C9I88_09310</name>
</gene>
<evidence type="ECO:0000313" key="1">
    <source>
        <dbReference type="EMBL" id="PSV96986.1"/>
    </source>
</evidence>
<name>A0A2T3ML07_9GAMM</name>
<evidence type="ECO:0008006" key="3">
    <source>
        <dbReference type="Google" id="ProtNLM"/>
    </source>
</evidence>
<accession>A0A2T3ML07</accession>
<comment type="caution">
    <text evidence="1">The sequence shown here is derived from an EMBL/GenBank/DDBJ whole genome shotgun (WGS) entry which is preliminary data.</text>
</comment>
<protein>
    <recommendedName>
        <fullName evidence="3">WYL domain-containing protein</fullName>
    </recommendedName>
</protein>
<sequence length="109" mass="12431">MSLSILSDAIEKRAIISFEYNKIGKVKGIRLGAPHAIFIMHKKDGSESTKVHIVQIDGVSDSCQTLPSFRLFDLEELTNIEITYPEIKFEVSEQYNSDWEGYQHTIVKI</sequence>
<reference evidence="1 2" key="1">
    <citation type="submission" date="2018-01" db="EMBL/GenBank/DDBJ databases">
        <title>Whole genome sequencing of Histamine producing bacteria.</title>
        <authorList>
            <person name="Butler K."/>
        </authorList>
    </citation>
    <scope>NUCLEOTIDE SEQUENCE [LARGE SCALE GENOMIC DNA]</scope>
    <source>
        <strain evidence="1 2">NCIMB 13481</strain>
    </source>
</reference>
<organism evidence="1 2">
    <name type="scientific">Photobacterium iliopiscarium</name>
    <dbReference type="NCBI Taxonomy" id="56192"/>
    <lineage>
        <taxon>Bacteria</taxon>
        <taxon>Pseudomonadati</taxon>
        <taxon>Pseudomonadota</taxon>
        <taxon>Gammaproteobacteria</taxon>
        <taxon>Vibrionales</taxon>
        <taxon>Vibrionaceae</taxon>
        <taxon>Photobacterium</taxon>
    </lineage>
</organism>
<dbReference type="Proteomes" id="UP000241954">
    <property type="component" value="Unassembled WGS sequence"/>
</dbReference>
<proteinExistence type="predicted"/>